<dbReference type="Gene3D" id="3.40.50.720">
    <property type="entry name" value="NAD(P)-binding Rossmann-like Domain"/>
    <property type="match status" value="1"/>
</dbReference>
<dbReference type="SMART" id="SM00881">
    <property type="entry name" value="CoA_binding"/>
    <property type="match status" value="1"/>
</dbReference>
<evidence type="ECO:0000313" key="2">
    <source>
        <dbReference type="EMBL" id="SCA55761.1"/>
    </source>
</evidence>
<keyword evidence="3" id="KW-1185">Reference proteome</keyword>
<dbReference type="InterPro" id="IPR003781">
    <property type="entry name" value="CoA-bd"/>
</dbReference>
<name>A0A1C3RET1_9PROT</name>
<proteinExistence type="predicted"/>
<dbReference type="RefSeq" id="WP_069186465.1">
    <property type="nucleotide sequence ID" value="NZ_FLYE01000004.1"/>
</dbReference>
<dbReference type="EMBL" id="FLYE01000004">
    <property type="protein sequence ID" value="SCA55761.1"/>
    <property type="molecule type" value="Genomic_DNA"/>
</dbReference>
<gene>
    <name evidence="2" type="ORF">MTBPR1_120067</name>
</gene>
<dbReference type="AlphaFoldDB" id="A0A1C3RET1"/>
<evidence type="ECO:0000259" key="1">
    <source>
        <dbReference type="SMART" id="SM00881"/>
    </source>
</evidence>
<dbReference type="Proteomes" id="UP000231658">
    <property type="component" value="Unassembled WGS sequence"/>
</dbReference>
<dbReference type="PANTHER" id="PTHR33303">
    <property type="entry name" value="CYTOPLASMIC PROTEIN-RELATED"/>
    <property type="match status" value="1"/>
</dbReference>
<dbReference type="SUPFAM" id="SSF51735">
    <property type="entry name" value="NAD(P)-binding Rossmann-fold domains"/>
    <property type="match status" value="1"/>
</dbReference>
<protein>
    <recommendedName>
        <fullName evidence="1">CoA-binding domain-containing protein</fullName>
    </recommendedName>
</protein>
<dbReference type="STRING" id="1867952.MTBPR1_120067"/>
<organism evidence="2 3">
    <name type="scientific">Candidatus Terasakiella magnetica</name>
    <dbReference type="NCBI Taxonomy" id="1867952"/>
    <lineage>
        <taxon>Bacteria</taxon>
        <taxon>Pseudomonadati</taxon>
        <taxon>Pseudomonadota</taxon>
        <taxon>Alphaproteobacteria</taxon>
        <taxon>Rhodospirillales</taxon>
        <taxon>Terasakiellaceae</taxon>
        <taxon>Terasakiella</taxon>
    </lineage>
</organism>
<reference evidence="2 3" key="1">
    <citation type="submission" date="2016-07" db="EMBL/GenBank/DDBJ databases">
        <authorList>
            <person name="Lefevre C.T."/>
        </authorList>
    </citation>
    <scope>NUCLEOTIDE SEQUENCE [LARGE SCALE GENOMIC DNA]</scope>
    <source>
        <strain evidence="2">PR1</strain>
    </source>
</reference>
<dbReference type="PANTHER" id="PTHR33303:SF2">
    <property type="entry name" value="COA-BINDING DOMAIN-CONTAINING PROTEIN"/>
    <property type="match status" value="1"/>
</dbReference>
<evidence type="ECO:0000313" key="3">
    <source>
        <dbReference type="Proteomes" id="UP000231658"/>
    </source>
</evidence>
<feature type="domain" description="CoA-binding" evidence="1">
    <location>
        <begin position="15"/>
        <end position="113"/>
    </location>
</feature>
<accession>A0A1C3RET1</accession>
<dbReference type="InterPro" id="IPR036291">
    <property type="entry name" value="NAD(P)-bd_dom_sf"/>
</dbReference>
<sequence>MSELIYGDDWLKSILKEVRVIAMVGASAKWNRPSNFVMKYLQGKGFRIVPVNPGLAGQEILGETVYGSLSDIPFDYHMVDIFRNSEAAAVITHEAMALKDEKNIKVIWMQLSVRHDEAAAKAKSAGLKVVMDRCPKIEYGRLFGELSWSGINSGIISSKRLK</sequence>
<dbReference type="Pfam" id="PF13380">
    <property type="entry name" value="CoA_binding_2"/>
    <property type="match status" value="1"/>
</dbReference>